<evidence type="ECO:0000313" key="1">
    <source>
        <dbReference type="EMBL" id="KJH41741.1"/>
    </source>
</evidence>
<accession>A0A0D8XHE0</accession>
<protein>
    <submittedName>
        <fullName evidence="1">Uncharacterized protein</fullName>
    </submittedName>
</protein>
<proteinExistence type="predicted"/>
<sequence length="185" mass="21637">MIFSDPGKFIELMGSCLKSTSSKPDYFYLARQLNIEENIVIKVIRDVISLAANVAQLDVKDEENSEVISDTVNQNLKRFIYHCARVMQTESKHMFCLMLRQCHHPSNMSYIDSSWRFDINVAKRALLDTEQSQSPVFIWRLRLLNSDEIILRVPLEVLAYFAKQLDKLCTKQTRRRNEQRAFVCL</sequence>
<organism evidence="1 2">
    <name type="scientific">Dictyocaulus viviparus</name>
    <name type="common">Bovine lungworm</name>
    <dbReference type="NCBI Taxonomy" id="29172"/>
    <lineage>
        <taxon>Eukaryota</taxon>
        <taxon>Metazoa</taxon>
        <taxon>Ecdysozoa</taxon>
        <taxon>Nematoda</taxon>
        <taxon>Chromadorea</taxon>
        <taxon>Rhabditida</taxon>
        <taxon>Rhabditina</taxon>
        <taxon>Rhabditomorpha</taxon>
        <taxon>Strongyloidea</taxon>
        <taxon>Metastrongylidae</taxon>
        <taxon>Dictyocaulus</taxon>
    </lineage>
</organism>
<reference evidence="2" key="2">
    <citation type="journal article" date="2016" name="Sci. Rep.">
        <title>Dictyocaulus viviparus genome, variome and transcriptome elucidate lungworm biology and support future intervention.</title>
        <authorList>
            <person name="McNulty S.N."/>
            <person name="Strube C."/>
            <person name="Rosa B.A."/>
            <person name="Martin J.C."/>
            <person name="Tyagi R."/>
            <person name="Choi Y.J."/>
            <person name="Wang Q."/>
            <person name="Hallsworth Pepin K."/>
            <person name="Zhang X."/>
            <person name="Ozersky P."/>
            <person name="Wilson R.K."/>
            <person name="Sternberg P.W."/>
            <person name="Gasser R.B."/>
            <person name="Mitreva M."/>
        </authorList>
    </citation>
    <scope>NUCLEOTIDE SEQUENCE [LARGE SCALE GENOMIC DNA]</scope>
    <source>
        <strain evidence="2">HannoverDv2000</strain>
    </source>
</reference>
<gene>
    <name evidence="1" type="ORF">DICVIV_12285</name>
</gene>
<dbReference type="OrthoDB" id="10517618at2759"/>
<dbReference type="AlphaFoldDB" id="A0A0D8XHE0"/>
<dbReference type="EMBL" id="KN716769">
    <property type="protein sequence ID" value="KJH41741.1"/>
    <property type="molecule type" value="Genomic_DNA"/>
</dbReference>
<reference evidence="1 2" key="1">
    <citation type="submission" date="2013-11" db="EMBL/GenBank/DDBJ databases">
        <title>Draft genome of the bovine lungworm Dictyocaulus viviparus.</title>
        <authorList>
            <person name="Mitreva M."/>
        </authorList>
    </citation>
    <scope>NUCLEOTIDE SEQUENCE [LARGE SCALE GENOMIC DNA]</scope>
    <source>
        <strain evidence="1 2">HannoverDv2000</strain>
    </source>
</reference>
<dbReference type="Proteomes" id="UP000053766">
    <property type="component" value="Unassembled WGS sequence"/>
</dbReference>
<name>A0A0D8XHE0_DICVI</name>
<evidence type="ECO:0000313" key="2">
    <source>
        <dbReference type="Proteomes" id="UP000053766"/>
    </source>
</evidence>
<keyword evidence="2" id="KW-1185">Reference proteome</keyword>